<evidence type="ECO:0000259" key="4">
    <source>
        <dbReference type="Pfam" id="PF01420"/>
    </source>
</evidence>
<dbReference type="Pfam" id="PF01420">
    <property type="entry name" value="Methylase_S"/>
    <property type="match status" value="1"/>
</dbReference>
<dbReference type="PANTHER" id="PTHR30408">
    <property type="entry name" value="TYPE-1 RESTRICTION ENZYME ECOKI SPECIFICITY PROTEIN"/>
    <property type="match status" value="1"/>
</dbReference>
<gene>
    <name evidence="5" type="ORF">NCTC10142_00703</name>
</gene>
<keyword evidence="5" id="KW-0614">Plasmid</keyword>
<dbReference type="GO" id="GO:0009307">
    <property type="term" value="P:DNA restriction-modification system"/>
    <property type="evidence" value="ECO:0007669"/>
    <property type="project" value="UniProtKB-KW"/>
</dbReference>
<dbReference type="CDD" id="cd17291">
    <property type="entry name" value="RMtype1_S_MgeORF438P-TRD-CR_like"/>
    <property type="match status" value="1"/>
</dbReference>
<feature type="domain" description="Type I restriction modification DNA specificity" evidence="4">
    <location>
        <begin position="24"/>
        <end position="147"/>
    </location>
</feature>
<dbReference type="Gene3D" id="3.90.220.20">
    <property type="entry name" value="DNA methylase specificity domains"/>
    <property type="match status" value="1"/>
</dbReference>
<protein>
    <submittedName>
        <fullName evidence="5">Type I restriction enzyme specificity protein MG438</fullName>
    </submittedName>
</protein>
<keyword evidence="2" id="KW-0680">Restriction system</keyword>
<evidence type="ECO:0000313" key="5">
    <source>
        <dbReference type="EMBL" id="VEU64936.1"/>
    </source>
</evidence>
<dbReference type="AlphaFoldDB" id="A0A449AJ15"/>
<keyword evidence="3" id="KW-0238">DNA-binding</keyword>
<dbReference type="Proteomes" id="UP000289506">
    <property type="component" value="Plasmid 13"/>
</dbReference>
<reference evidence="5 6" key="1">
    <citation type="submission" date="2019-01" db="EMBL/GenBank/DDBJ databases">
        <authorList>
            <consortium name="Pathogen Informatics"/>
        </authorList>
    </citation>
    <scope>NUCLEOTIDE SEQUENCE [LARGE SCALE GENOMIC DNA]</scope>
    <source>
        <strain evidence="5 6">NCTC10142</strain>
        <plasmid evidence="6">13</plasmid>
    </source>
</reference>
<dbReference type="EMBL" id="LR214986">
    <property type="protein sequence ID" value="VEU64936.1"/>
    <property type="molecule type" value="Genomic_DNA"/>
</dbReference>
<dbReference type="REBASE" id="298554">
    <property type="entry name" value="S4.Mcy10142ORF698P"/>
</dbReference>
<geneLocation type="plasmid" evidence="5 6">
    <name>13</name>
</geneLocation>
<dbReference type="GO" id="GO:0003677">
    <property type="term" value="F:DNA binding"/>
    <property type="evidence" value="ECO:0007669"/>
    <property type="project" value="UniProtKB-KW"/>
</dbReference>
<organism evidence="5 6">
    <name type="scientific">Mycoplasmopsis cynos</name>
    <dbReference type="NCBI Taxonomy" id="171284"/>
    <lineage>
        <taxon>Bacteria</taxon>
        <taxon>Bacillati</taxon>
        <taxon>Mycoplasmatota</taxon>
        <taxon>Mycoplasmoidales</taxon>
        <taxon>Metamycoplasmataceae</taxon>
        <taxon>Mycoplasmopsis</taxon>
    </lineage>
</organism>
<name>A0A449AJ15_9BACT</name>
<accession>A0A449AJ15</accession>
<evidence type="ECO:0000256" key="2">
    <source>
        <dbReference type="ARBA" id="ARBA00022747"/>
    </source>
</evidence>
<proteinExistence type="inferred from homology"/>
<evidence type="ECO:0000256" key="3">
    <source>
        <dbReference type="ARBA" id="ARBA00023125"/>
    </source>
</evidence>
<dbReference type="PANTHER" id="PTHR30408:SF12">
    <property type="entry name" value="TYPE I RESTRICTION ENZYME MJAVIII SPECIFICITY SUBUNIT"/>
    <property type="match status" value="1"/>
</dbReference>
<dbReference type="InterPro" id="IPR052021">
    <property type="entry name" value="Type-I_RS_S_subunit"/>
</dbReference>
<sequence>MGKISNFSTGKGITISQSLSKGFPIVSGGIDVMGYYSKYNRMENTITIARAGKCGYVSFISEKFYLNDKCFSLDLKENINSYFLFNLLKKNEKRIMELGSNSSIPTITSTSLKAVDIFWTSYGEQKAIAILFVSINSLITLHQRELKILKIFKKSLFVKMIVGKNLTILPVTLTKMTTLENRKGWGT</sequence>
<dbReference type="SUPFAM" id="SSF116734">
    <property type="entry name" value="DNA methylase specificity domain"/>
    <property type="match status" value="1"/>
</dbReference>
<dbReference type="InterPro" id="IPR044946">
    <property type="entry name" value="Restrct_endonuc_typeI_TRD_sf"/>
</dbReference>
<comment type="similarity">
    <text evidence="1">Belongs to the type-I restriction system S methylase family.</text>
</comment>
<evidence type="ECO:0000256" key="1">
    <source>
        <dbReference type="ARBA" id="ARBA00010923"/>
    </source>
</evidence>
<evidence type="ECO:0000313" key="6">
    <source>
        <dbReference type="Proteomes" id="UP000289506"/>
    </source>
</evidence>
<dbReference type="InterPro" id="IPR000055">
    <property type="entry name" value="Restrct_endonuc_typeI_TRD"/>
</dbReference>